<dbReference type="OrthoDB" id="7959977at2759"/>
<evidence type="ECO:0000256" key="1">
    <source>
        <dbReference type="ARBA" id="ARBA00006788"/>
    </source>
</evidence>
<dbReference type="EMBL" id="KQ414584">
    <property type="protein sequence ID" value="KOC70564.1"/>
    <property type="molecule type" value="Genomic_DNA"/>
</dbReference>
<accession>A0A0L7RIA6</accession>
<evidence type="ECO:0000313" key="5">
    <source>
        <dbReference type="EMBL" id="KOC70564.1"/>
    </source>
</evidence>
<organism evidence="5 6">
    <name type="scientific">Habropoda laboriosa</name>
    <dbReference type="NCBI Taxonomy" id="597456"/>
    <lineage>
        <taxon>Eukaryota</taxon>
        <taxon>Metazoa</taxon>
        <taxon>Ecdysozoa</taxon>
        <taxon>Arthropoda</taxon>
        <taxon>Hexapoda</taxon>
        <taxon>Insecta</taxon>
        <taxon>Pterygota</taxon>
        <taxon>Neoptera</taxon>
        <taxon>Endopterygota</taxon>
        <taxon>Hymenoptera</taxon>
        <taxon>Apocrita</taxon>
        <taxon>Aculeata</taxon>
        <taxon>Apoidea</taxon>
        <taxon>Anthophila</taxon>
        <taxon>Apidae</taxon>
        <taxon>Habropoda</taxon>
    </lineage>
</organism>
<sequence length="370" mass="41474">MQTSEERVDIHGDYFLLYLEQLLDTTLNAGYEENCNANEPANTNENGIDILQEGTFSPSSGSIEDLVKTFDGDVSSCFSDYGTDVKSLAPVQVRAQEDIMNECQLWWTITGTFGNLLPINWSKSYARKMHLPALNLNEVPVPHERPELEDLSSEDEAVATDLDMHALILSSSTDTHSPEEPLKTAEEVLREIDDIMQESPSLERSPDSDGSLLDSDEALERSREVLGSPLHEKKLKRLTCSELTELLGEMESLVGALSETLIAELALRDELEYEKELKNQFISLLLAVQNRRRQHHVTKKRNQMQNGTSPLPQHRSLQDSKYLTTVIPYHTDSGPPDNQALQVLIKILKAISEDSPTVPTLLTDYILKGN</sequence>
<name>A0A0L7RIA6_9HYME</name>
<dbReference type="Proteomes" id="UP000053825">
    <property type="component" value="Unassembled WGS sequence"/>
</dbReference>
<dbReference type="GO" id="GO:0005737">
    <property type="term" value="C:cytoplasm"/>
    <property type="evidence" value="ECO:0007669"/>
    <property type="project" value="TreeGrafter"/>
</dbReference>
<protein>
    <submittedName>
        <fullName evidence="5">Fasciculation and elongation protein zeta-2</fullName>
    </submittedName>
</protein>
<feature type="region of interest" description="Disordered" evidence="4">
    <location>
        <begin position="294"/>
        <end position="315"/>
    </location>
</feature>
<dbReference type="PANTHER" id="PTHR12394">
    <property type="entry name" value="ZYGIN"/>
    <property type="match status" value="1"/>
</dbReference>
<reference evidence="5 6" key="1">
    <citation type="submission" date="2015-07" db="EMBL/GenBank/DDBJ databases">
        <title>The genome of Habropoda laboriosa.</title>
        <authorList>
            <person name="Pan H."/>
            <person name="Kapheim K."/>
        </authorList>
    </citation>
    <scope>NUCLEOTIDE SEQUENCE [LARGE SCALE GENOMIC DNA]</scope>
    <source>
        <strain evidence="5">0110345459</strain>
    </source>
</reference>
<proteinExistence type="inferred from homology"/>
<keyword evidence="6" id="KW-1185">Reference proteome</keyword>
<evidence type="ECO:0000256" key="4">
    <source>
        <dbReference type="SAM" id="MobiDB-lite"/>
    </source>
</evidence>
<evidence type="ECO:0000256" key="2">
    <source>
        <dbReference type="ARBA" id="ARBA00022553"/>
    </source>
</evidence>
<dbReference type="Pfam" id="PF07763">
    <property type="entry name" value="FEZ"/>
    <property type="match status" value="1"/>
</dbReference>
<comment type="similarity">
    <text evidence="1">Belongs to the zygin family.</text>
</comment>
<evidence type="ECO:0000256" key="3">
    <source>
        <dbReference type="ARBA" id="ARBA00023054"/>
    </source>
</evidence>
<dbReference type="GO" id="GO:0030424">
    <property type="term" value="C:axon"/>
    <property type="evidence" value="ECO:0007669"/>
    <property type="project" value="TreeGrafter"/>
</dbReference>
<dbReference type="STRING" id="597456.A0A0L7RIA6"/>
<dbReference type="PANTHER" id="PTHR12394:SF12">
    <property type="entry name" value="LD08195P"/>
    <property type="match status" value="1"/>
</dbReference>
<gene>
    <name evidence="5" type="ORF">WH47_03580</name>
</gene>
<keyword evidence="2" id="KW-0597">Phosphoprotein</keyword>
<keyword evidence="3" id="KW-0175">Coiled coil</keyword>
<dbReference type="AlphaFoldDB" id="A0A0L7RIA6"/>
<evidence type="ECO:0000313" key="6">
    <source>
        <dbReference type="Proteomes" id="UP000053825"/>
    </source>
</evidence>
<dbReference type="InterPro" id="IPR011680">
    <property type="entry name" value="FEZ"/>
</dbReference>